<dbReference type="Proteomes" id="UP000270094">
    <property type="component" value="Unassembled WGS sequence"/>
</dbReference>
<organism evidence="1 2">
    <name type="scientific">Strongylus vulgaris</name>
    <name type="common">Blood worm</name>
    <dbReference type="NCBI Taxonomy" id="40348"/>
    <lineage>
        <taxon>Eukaryota</taxon>
        <taxon>Metazoa</taxon>
        <taxon>Ecdysozoa</taxon>
        <taxon>Nematoda</taxon>
        <taxon>Chromadorea</taxon>
        <taxon>Rhabditida</taxon>
        <taxon>Rhabditina</taxon>
        <taxon>Rhabditomorpha</taxon>
        <taxon>Strongyloidea</taxon>
        <taxon>Strongylidae</taxon>
        <taxon>Strongylus</taxon>
    </lineage>
</organism>
<evidence type="ECO:0000313" key="1">
    <source>
        <dbReference type="EMBL" id="VDM69476.1"/>
    </source>
</evidence>
<gene>
    <name evidence="1" type="ORF">SVUK_LOCUS4474</name>
</gene>
<reference evidence="1 2" key="1">
    <citation type="submission" date="2018-11" db="EMBL/GenBank/DDBJ databases">
        <authorList>
            <consortium name="Pathogen Informatics"/>
        </authorList>
    </citation>
    <scope>NUCLEOTIDE SEQUENCE [LARGE SCALE GENOMIC DNA]</scope>
</reference>
<name>A0A3P7IIN6_STRVU</name>
<evidence type="ECO:0000313" key="2">
    <source>
        <dbReference type="Proteomes" id="UP000270094"/>
    </source>
</evidence>
<proteinExistence type="predicted"/>
<dbReference type="InterPro" id="IPR011047">
    <property type="entry name" value="Quinoprotein_ADH-like_sf"/>
</dbReference>
<keyword evidence="2" id="KW-1185">Reference proteome</keyword>
<dbReference type="OrthoDB" id="408177at2759"/>
<sequence>MCVLVTTIKGSVEAIDVAEGVHIWFYQTDAPVFSPVVTIDNSGFIASVDGTITKIWLNEGKKEVAVNVREPVFSSISIFDDLMYIVTERGSLIVADLNEGGERACAFRLAAEPGDIKVEDIPGWIEKRSDVAKHLVMKYLCRADEDSAGLQVLLFFKAVLIRHESVARLLK</sequence>
<dbReference type="SUPFAM" id="SSF50998">
    <property type="entry name" value="Quinoprotein alcohol dehydrogenase-like"/>
    <property type="match status" value="1"/>
</dbReference>
<dbReference type="AlphaFoldDB" id="A0A3P7IIN6"/>
<dbReference type="EMBL" id="UYYB01012383">
    <property type="protein sequence ID" value="VDM69476.1"/>
    <property type="molecule type" value="Genomic_DNA"/>
</dbReference>
<dbReference type="Gene3D" id="2.130.10.10">
    <property type="entry name" value="YVTN repeat-like/Quinoprotein amine dehydrogenase"/>
    <property type="match status" value="1"/>
</dbReference>
<dbReference type="InterPro" id="IPR015943">
    <property type="entry name" value="WD40/YVTN_repeat-like_dom_sf"/>
</dbReference>
<protein>
    <submittedName>
        <fullName evidence="1">Uncharacterized protein</fullName>
    </submittedName>
</protein>
<accession>A0A3P7IIN6</accession>